<keyword evidence="2" id="KW-1185">Reference proteome</keyword>
<proteinExistence type="predicted"/>
<organism evidence="1 2">
    <name type="scientific">Desulfoluna spongiiphila</name>
    <dbReference type="NCBI Taxonomy" id="419481"/>
    <lineage>
        <taxon>Bacteria</taxon>
        <taxon>Pseudomonadati</taxon>
        <taxon>Thermodesulfobacteriota</taxon>
        <taxon>Desulfobacteria</taxon>
        <taxon>Desulfobacterales</taxon>
        <taxon>Desulfolunaceae</taxon>
        <taxon>Desulfoluna</taxon>
    </lineage>
</organism>
<name>A0A1G5ESH5_9BACT</name>
<evidence type="ECO:0000313" key="2">
    <source>
        <dbReference type="Proteomes" id="UP000198870"/>
    </source>
</evidence>
<dbReference type="RefSeq" id="WP_092210627.1">
    <property type="nucleotide sequence ID" value="NZ_FMUX01000006.1"/>
</dbReference>
<accession>A0A1G5ESH5</accession>
<keyword evidence="1" id="KW-0418">Kinase</keyword>
<dbReference type="Pfam" id="PF13189">
    <property type="entry name" value="Cytidylate_kin2"/>
    <property type="match status" value="1"/>
</dbReference>
<dbReference type="EMBL" id="FMUX01000006">
    <property type="protein sequence ID" value="SCY29923.1"/>
    <property type="molecule type" value="Genomic_DNA"/>
</dbReference>
<dbReference type="Gene3D" id="3.40.50.300">
    <property type="entry name" value="P-loop containing nucleotide triphosphate hydrolases"/>
    <property type="match status" value="1"/>
</dbReference>
<keyword evidence="1" id="KW-0808">Transferase</keyword>
<dbReference type="Proteomes" id="UP000198870">
    <property type="component" value="Unassembled WGS sequence"/>
</dbReference>
<sequence length="273" mass="31246">MPIVTLSSSSQKKRRLIAERIAERLGHSCMSREVILEASEQFNVPEIKLAKAIHDSPTIFERLSNGKERYIAFFKAALLNNLKNGGIVYHGIVGHFFVQRVPHVLKVRIIDSMENRIQEEMEREDVPENVARKRVMQEDRERYNWCSALYKMDTRDPELYNMVINLERISVDDCVDIICHALDKDSFKKTADAEKQLKDMALTATVKAAIVQKYSDATVSSYDGNVLIHMDPPVAQIPKKKRDIRALTCGIEGIKKLELDLKAKTIPRTPMHK</sequence>
<reference evidence="1 2" key="1">
    <citation type="submission" date="2016-10" db="EMBL/GenBank/DDBJ databases">
        <authorList>
            <person name="de Groot N.N."/>
        </authorList>
    </citation>
    <scope>NUCLEOTIDE SEQUENCE [LARGE SCALE GENOMIC DNA]</scope>
    <source>
        <strain evidence="1 2">AA1</strain>
    </source>
</reference>
<dbReference type="InterPro" id="IPR027417">
    <property type="entry name" value="P-loop_NTPase"/>
</dbReference>
<dbReference type="OrthoDB" id="5416804at2"/>
<gene>
    <name evidence="1" type="ORF">SAMN05216233_106194</name>
</gene>
<dbReference type="GO" id="GO:0016301">
    <property type="term" value="F:kinase activity"/>
    <property type="evidence" value="ECO:0007669"/>
    <property type="project" value="UniProtKB-KW"/>
</dbReference>
<dbReference type="AlphaFoldDB" id="A0A1G5ESH5"/>
<dbReference type="STRING" id="419481.SAMN05216233_106194"/>
<protein>
    <submittedName>
        <fullName evidence="1">Cytidylate kinase</fullName>
    </submittedName>
</protein>
<evidence type="ECO:0000313" key="1">
    <source>
        <dbReference type="EMBL" id="SCY29923.1"/>
    </source>
</evidence>